<dbReference type="PANTHER" id="PTHR21090:SF5">
    <property type="entry name" value="PENTAFUNCTIONAL AROM POLYPEPTIDE"/>
    <property type="match status" value="1"/>
</dbReference>
<dbReference type="GO" id="GO:0003866">
    <property type="term" value="F:3-phosphoshikimate 1-carboxyvinyltransferase activity"/>
    <property type="evidence" value="ECO:0007669"/>
    <property type="project" value="UniProtKB-UniRule"/>
</dbReference>
<dbReference type="GO" id="GO:0009423">
    <property type="term" value="P:chorismate biosynthetic process"/>
    <property type="evidence" value="ECO:0007669"/>
    <property type="project" value="UniProtKB-UniRule"/>
</dbReference>
<dbReference type="EMBL" id="JAEQMG010000048">
    <property type="protein sequence ID" value="MBK6088169.1"/>
    <property type="molecule type" value="Genomic_DNA"/>
</dbReference>
<keyword evidence="7" id="KW-0963">Cytoplasm</keyword>
<dbReference type="GO" id="GO:0005737">
    <property type="term" value="C:cytoplasm"/>
    <property type="evidence" value="ECO:0007669"/>
    <property type="project" value="UniProtKB-SubCell"/>
</dbReference>
<dbReference type="GO" id="GO:0008652">
    <property type="term" value="P:amino acid biosynthetic process"/>
    <property type="evidence" value="ECO:0007669"/>
    <property type="project" value="UniProtKB-KW"/>
</dbReference>
<keyword evidence="5 7" id="KW-0057">Aromatic amino acid biosynthesis</keyword>
<keyword evidence="4 7" id="KW-0808">Transferase</keyword>
<feature type="binding site" evidence="7">
    <location>
        <position position="21"/>
    </location>
    <ligand>
        <name>3-phosphoshikimate</name>
        <dbReference type="ChEBI" id="CHEBI:145989"/>
    </ligand>
</feature>
<dbReference type="Pfam" id="PF00275">
    <property type="entry name" value="EPSP_synthase"/>
    <property type="match status" value="1"/>
</dbReference>
<evidence type="ECO:0000256" key="6">
    <source>
        <dbReference type="ARBA" id="ARBA00044633"/>
    </source>
</evidence>
<feature type="binding site" evidence="7">
    <location>
        <position position="162"/>
    </location>
    <ligand>
        <name>3-phosphoshikimate</name>
        <dbReference type="ChEBI" id="CHEBI:145989"/>
    </ligand>
</feature>
<evidence type="ECO:0000256" key="5">
    <source>
        <dbReference type="ARBA" id="ARBA00023141"/>
    </source>
</evidence>
<feature type="binding site" evidence="7">
    <location>
        <position position="120"/>
    </location>
    <ligand>
        <name>phosphoenolpyruvate</name>
        <dbReference type="ChEBI" id="CHEBI:58702"/>
    </ligand>
</feature>
<protein>
    <recommendedName>
        <fullName evidence="7">3-phosphoshikimate 1-carboxyvinyltransferase</fullName>
        <ecNumber evidence="7">2.5.1.19</ecNumber>
    </recommendedName>
    <alternativeName>
        <fullName evidence="7">5-enolpyruvylshikimate-3-phosphate synthase</fullName>
        <shortName evidence="7">EPSP synthase</shortName>
        <shortName evidence="7">EPSPS</shortName>
    </alternativeName>
</protein>
<feature type="binding site" evidence="7">
    <location>
        <position position="327"/>
    </location>
    <ligand>
        <name>3-phosphoshikimate</name>
        <dbReference type="ChEBI" id="CHEBI:145989"/>
    </ligand>
</feature>
<evidence type="ECO:0000256" key="2">
    <source>
        <dbReference type="ARBA" id="ARBA00009948"/>
    </source>
</evidence>
<evidence type="ECO:0000259" key="8">
    <source>
        <dbReference type="Pfam" id="PF00275"/>
    </source>
</evidence>
<dbReference type="Gene3D" id="3.65.10.10">
    <property type="entry name" value="Enolpyruvate transferase domain"/>
    <property type="match status" value="2"/>
</dbReference>
<dbReference type="InterPro" id="IPR001986">
    <property type="entry name" value="Enolpyruvate_Tfrase_dom"/>
</dbReference>
<comment type="similarity">
    <text evidence="2 7">Belongs to the EPSP synthase family.</text>
</comment>
<comment type="function">
    <text evidence="7">Catalyzes the transfer of the enolpyruvyl moiety of phosphoenolpyruvate (PEP) to the 5-hydroxyl of shikimate-3-phosphate (S3P) to produce enolpyruvyl shikimate-3-phosphate and inorganic phosphate.</text>
</comment>
<feature type="binding site" evidence="7">
    <location>
        <position position="163"/>
    </location>
    <ligand>
        <name>phosphoenolpyruvate</name>
        <dbReference type="ChEBI" id="CHEBI:58702"/>
    </ligand>
</feature>
<gene>
    <name evidence="7" type="primary">aroA</name>
    <name evidence="9" type="ORF">JKK62_05795</name>
</gene>
<feature type="binding site" evidence="7">
    <location>
        <position position="374"/>
    </location>
    <ligand>
        <name>phosphoenolpyruvate</name>
        <dbReference type="ChEBI" id="CHEBI:58702"/>
    </ligand>
</feature>
<feature type="binding site" evidence="7">
    <location>
        <position position="163"/>
    </location>
    <ligand>
        <name>3-phosphoshikimate</name>
        <dbReference type="ChEBI" id="CHEBI:145989"/>
    </ligand>
</feature>
<dbReference type="PANTHER" id="PTHR21090">
    <property type="entry name" value="AROM/DEHYDROQUINATE SYNTHASE"/>
    <property type="match status" value="1"/>
</dbReference>
<feature type="binding site" evidence="7">
    <location>
        <position position="20"/>
    </location>
    <ligand>
        <name>phosphoenolpyruvate</name>
        <dbReference type="ChEBI" id="CHEBI:58702"/>
    </ligand>
</feature>
<feature type="binding site" evidence="7">
    <location>
        <position position="398"/>
    </location>
    <ligand>
        <name>phosphoenolpyruvate</name>
        <dbReference type="ChEBI" id="CHEBI:58702"/>
    </ligand>
</feature>
<evidence type="ECO:0000256" key="3">
    <source>
        <dbReference type="ARBA" id="ARBA00022605"/>
    </source>
</evidence>
<dbReference type="CDD" id="cd01556">
    <property type="entry name" value="EPSP_synthase"/>
    <property type="match status" value="1"/>
</dbReference>
<dbReference type="HAMAP" id="MF_00210">
    <property type="entry name" value="EPSP_synth"/>
    <property type="match status" value="1"/>
</dbReference>
<comment type="subcellular location">
    <subcellularLocation>
        <location evidence="7">Cytoplasm</location>
    </subcellularLocation>
</comment>
<comment type="caution">
    <text evidence="7">Lacks conserved residue(s) required for the propagation of feature annotation.</text>
</comment>
<evidence type="ECO:0000256" key="4">
    <source>
        <dbReference type="ARBA" id="ARBA00022679"/>
    </source>
</evidence>
<feature type="binding site" evidence="7">
    <location>
        <position position="92"/>
    </location>
    <ligand>
        <name>phosphoenolpyruvate</name>
        <dbReference type="ChEBI" id="CHEBI:58702"/>
    </ligand>
</feature>
<dbReference type="SUPFAM" id="SSF55205">
    <property type="entry name" value="EPT/RTPC-like"/>
    <property type="match status" value="1"/>
</dbReference>
<evidence type="ECO:0000256" key="7">
    <source>
        <dbReference type="HAMAP-Rule" id="MF_00210"/>
    </source>
</evidence>
<reference evidence="9" key="1">
    <citation type="submission" date="2021-01" db="EMBL/GenBank/DDBJ databases">
        <title>Genome public.</title>
        <authorList>
            <person name="Liu C."/>
            <person name="Sun Q."/>
        </authorList>
    </citation>
    <scope>NUCLEOTIDE SEQUENCE</scope>
    <source>
        <strain evidence="9">M6</strain>
    </source>
</reference>
<dbReference type="InterPro" id="IPR006264">
    <property type="entry name" value="EPSP_synthase"/>
</dbReference>
<feature type="binding site" evidence="7">
    <location>
        <position position="301"/>
    </location>
    <ligand>
        <name>3-phosphoshikimate</name>
        <dbReference type="ChEBI" id="CHEBI:145989"/>
    </ligand>
</feature>
<feature type="binding site" evidence="7">
    <location>
        <position position="20"/>
    </location>
    <ligand>
        <name>3-phosphoshikimate</name>
        <dbReference type="ChEBI" id="CHEBI:145989"/>
    </ligand>
</feature>
<dbReference type="Proteomes" id="UP000633365">
    <property type="component" value="Unassembled WGS sequence"/>
</dbReference>
<feature type="binding site" evidence="7">
    <location>
        <position position="161"/>
    </location>
    <ligand>
        <name>3-phosphoshikimate</name>
        <dbReference type="ChEBI" id="CHEBI:145989"/>
    </ligand>
</feature>
<name>A0A934U2D0_9FIRM</name>
<dbReference type="RefSeq" id="WP_186832833.1">
    <property type="nucleotide sequence ID" value="NZ_JAEQMG010000048.1"/>
</dbReference>
<comment type="subunit">
    <text evidence="7">Monomer.</text>
</comment>
<dbReference type="PIRSF" id="PIRSF000505">
    <property type="entry name" value="EPSPS"/>
    <property type="match status" value="1"/>
</dbReference>
<feature type="active site" description="Proton acceptor" evidence="7">
    <location>
        <position position="301"/>
    </location>
</feature>
<comment type="caution">
    <text evidence="9">The sequence shown here is derived from an EMBL/GenBank/DDBJ whole genome shotgun (WGS) entry which is preliminary data.</text>
</comment>
<dbReference type="GO" id="GO:0009073">
    <property type="term" value="P:aromatic amino acid family biosynthetic process"/>
    <property type="evidence" value="ECO:0007669"/>
    <property type="project" value="UniProtKB-KW"/>
</dbReference>
<dbReference type="InterPro" id="IPR013792">
    <property type="entry name" value="RNA3'P_cycl/enolpyr_Trfase_a/b"/>
</dbReference>
<evidence type="ECO:0000313" key="10">
    <source>
        <dbReference type="Proteomes" id="UP000633365"/>
    </source>
</evidence>
<comment type="pathway">
    <text evidence="1 7">Metabolic intermediate biosynthesis; chorismate biosynthesis; chorismate from D-erythrose 4-phosphate and phosphoenolpyruvate: step 6/7.</text>
</comment>
<dbReference type="InterPro" id="IPR036968">
    <property type="entry name" value="Enolpyruvate_Tfrase_sf"/>
</dbReference>
<dbReference type="EC" id="2.5.1.19" evidence="7"/>
<accession>A0A934U2D0</accession>
<proteinExistence type="inferred from homology"/>
<keyword evidence="3 7" id="KW-0028">Amino-acid biosynthesis</keyword>
<comment type="catalytic activity">
    <reaction evidence="6">
        <text>3-phosphoshikimate + phosphoenolpyruvate = 5-O-(1-carboxyvinyl)-3-phosphoshikimate + phosphate</text>
        <dbReference type="Rhea" id="RHEA:21256"/>
        <dbReference type="ChEBI" id="CHEBI:43474"/>
        <dbReference type="ChEBI" id="CHEBI:57701"/>
        <dbReference type="ChEBI" id="CHEBI:58702"/>
        <dbReference type="ChEBI" id="CHEBI:145989"/>
        <dbReference type="EC" id="2.5.1.19"/>
    </reaction>
    <physiologicalReaction direction="left-to-right" evidence="6">
        <dbReference type="Rhea" id="RHEA:21257"/>
    </physiologicalReaction>
</comment>
<keyword evidence="10" id="KW-1185">Reference proteome</keyword>
<feature type="binding site" evidence="7">
    <location>
        <position position="189"/>
    </location>
    <ligand>
        <name>3-phosphoshikimate</name>
        <dbReference type="ChEBI" id="CHEBI:145989"/>
    </ligand>
</feature>
<feature type="binding site" evidence="7">
    <location>
        <position position="25"/>
    </location>
    <ligand>
        <name>3-phosphoshikimate</name>
        <dbReference type="ChEBI" id="CHEBI:145989"/>
    </ligand>
</feature>
<evidence type="ECO:0000256" key="1">
    <source>
        <dbReference type="ARBA" id="ARBA00004811"/>
    </source>
</evidence>
<sequence>MRVEIKPSALHGTVTAPPSKSMAHRLLICAGLSEGESVVRRLAFSQDVKATIDCLRALGAEIRLDGDTAFVKGTDVRKAIGKTAVLNCNECGSTLRFFTPLCMLCGEERVLRGSPYLMTRPMDVYEKIARDQGIRFKKAEDHLTVEGRLKSGVYEVAGNISSQFISGLLFTLPLLDSDSEIRILPPVESKPYIDMTVAALRQFGIEVETSLRGARQECRATWQSQPINYRIKGNQSYCPADVTVEGDYSNAAFFEALNYAGSSVKIDGLRENTLQGDSAYKILFENIKLGIDPIDIADCPDLGPVLFAVAALCGGARFTGTRRLRIKESDRADAMRQELQKLGIDVEVGENEVIVHGGALRQPTEVLSAHGDHRIVMALSVLLTVTGGVIDGAQAVNKSFPDFFDKMRKLGLEVQTNGMDQ</sequence>
<organism evidence="9 10">
    <name type="scientific">Ruminococcus difficilis</name>
    <dbReference type="NCBI Taxonomy" id="2763069"/>
    <lineage>
        <taxon>Bacteria</taxon>
        <taxon>Bacillati</taxon>
        <taxon>Bacillota</taxon>
        <taxon>Clostridia</taxon>
        <taxon>Eubacteriales</taxon>
        <taxon>Oscillospiraceae</taxon>
        <taxon>Ruminococcus</taxon>
    </lineage>
</organism>
<dbReference type="AlphaFoldDB" id="A0A934U2D0"/>
<feature type="binding site" evidence="7">
    <location>
        <position position="331"/>
    </location>
    <ligand>
        <name>phosphoenolpyruvate</name>
        <dbReference type="ChEBI" id="CHEBI:58702"/>
    </ligand>
</feature>
<feature type="domain" description="Enolpyruvate transferase" evidence="8">
    <location>
        <begin position="6"/>
        <end position="407"/>
    </location>
</feature>
<evidence type="ECO:0000313" key="9">
    <source>
        <dbReference type="EMBL" id="MBK6088169.1"/>
    </source>
</evidence>